<dbReference type="PRINTS" id="PR00080">
    <property type="entry name" value="SDRFAMILY"/>
</dbReference>
<comment type="function">
    <text evidence="3">Putative oxidoreductase.</text>
</comment>
<sequence length="316" mass="35054">MSVIKVINENSLNWYLKYIGFPLAVGLTMFRICSQSTNRRRRAALEGKVVVITGASSGIGEALAHIFYEYGCKVILASRRKTELERVKEDLLSKKLSSKTEEPIVLELDLADLRQCEPFVKNIYDACGHIDILINNGGVSHRGSILYTTLEVDKKIMYTNYFGSVGLTKAVLPKMADRKSGHVVFISSVQGLIALPDRSAYAASKFALQAFADSLRSEMHQHNIDVSVVSPGYVKTSVSLNALTASGENHGVMDKSTAAGFTSEYVAIKILDMVVNKDKELVVSQFLPNLAIFIRHSFPSLYFWIMARRANKTNFT</sequence>
<dbReference type="OrthoDB" id="5307821at2759"/>
<feature type="domain" description="Ketoreductase" evidence="6">
    <location>
        <begin position="48"/>
        <end position="237"/>
    </location>
</feature>
<dbReference type="RefSeq" id="XP_023947546.1">
    <property type="nucleotide sequence ID" value="XM_024091778.2"/>
</dbReference>
<keyword evidence="5" id="KW-1133">Transmembrane helix</keyword>
<dbReference type="SMART" id="SM00822">
    <property type="entry name" value="PKS_KR"/>
    <property type="match status" value="1"/>
</dbReference>
<dbReference type="CDD" id="cd05332">
    <property type="entry name" value="11beta-HSD1_like_SDR_c"/>
    <property type="match status" value="1"/>
</dbReference>
<comment type="similarity">
    <text evidence="1 4">Belongs to the short-chain dehydrogenases/reductases (SDR) family.</text>
</comment>
<evidence type="ECO:0000313" key="7">
    <source>
        <dbReference type="Proteomes" id="UP001652582"/>
    </source>
</evidence>
<accession>A0A6J1NVY8</accession>
<keyword evidence="5" id="KW-0472">Membrane</keyword>
<evidence type="ECO:0000313" key="8">
    <source>
        <dbReference type="RefSeq" id="XP_023947546.1"/>
    </source>
</evidence>
<dbReference type="InterPro" id="IPR057326">
    <property type="entry name" value="KR_dom"/>
</dbReference>
<dbReference type="InterPro" id="IPR036291">
    <property type="entry name" value="NAD(P)-bd_dom_sf"/>
</dbReference>
<dbReference type="GO" id="GO:0016491">
    <property type="term" value="F:oxidoreductase activity"/>
    <property type="evidence" value="ECO:0007669"/>
    <property type="project" value="UniProtKB-KW"/>
</dbReference>
<proteinExistence type="inferred from homology"/>
<evidence type="ECO:0000256" key="5">
    <source>
        <dbReference type="SAM" id="Phobius"/>
    </source>
</evidence>
<evidence type="ECO:0000256" key="2">
    <source>
        <dbReference type="ARBA" id="ARBA00023002"/>
    </source>
</evidence>
<gene>
    <name evidence="8" type="primary">LOC112052624</name>
</gene>
<dbReference type="PROSITE" id="PS00061">
    <property type="entry name" value="ADH_SHORT"/>
    <property type="match status" value="1"/>
</dbReference>
<dbReference type="NCBIfam" id="NF004825">
    <property type="entry name" value="PRK06181.1"/>
    <property type="match status" value="1"/>
</dbReference>
<dbReference type="PANTHER" id="PTHR44196">
    <property type="entry name" value="DEHYDROGENASE/REDUCTASE SDR FAMILY MEMBER 7B"/>
    <property type="match status" value="1"/>
</dbReference>
<name>A0A6J1NVY8_BICAN</name>
<dbReference type="Pfam" id="PF00106">
    <property type="entry name" value="adh_short"/>
    <property type="match status" value="1"/>
</dbReference>
<feature type="transmembrane region" description="Helical" evidence="5">
    <location>
        <begin position="15"/>
        <end position="33"/>
    </location>
</feature>
<keyword evidence="5" id="KW-0812">Transmembrane</keyword>
<evidence type="ECO:0000256" key="4">
    <source>
        <dbReference type="RuleBase" id="RU000363"/>
    </source>
</evidence>
<evidence type="ECO:0000256" key="1">
    <source>
        <dbReference type="ARBA" id="ARBA00006484"/>
    </source>
</evidence>
<dbReference type="SUPFAM" id="SSF51735">
    <property type="entry name" value="NAD(P)-binding Rossmann-fold domains"/>
    <property type="match status" value="1"/>
</dbReference>
<evidence type="ECO:0000256" key="3">
    <source>
        <dbReference type="ARBA" id="ARBA00037096"/>
    </source>
</evidence>
<dbReference type="PRINTS" id="PR00081">
    <property type="entry name" value="GDHRDH"/>
</dbReference>
<dbReference type="KEGG" id="bany:112052624"/>
<dbReference type="InterPro" id="IPR020904">
    <property type="entry name" value="Sc_DH/Rdtase_CS"/>
</dbReference>
<keyword evidence="2" id="KW-0560">Oxidoreductase</keyword>
<dbReference type="Gene3D" id="3.40.50.720">
    <property type="entry name" value="NAD(P)-binding Rossmann-like Domain"/>
    <property type="match status" value="1"/>
</dbReference>
<keyword evidence="7" id="KW-1185">Reference proteome</keyword>
<protein>
    <submittedName>
        <fullName evidence="8">Dehydrogenase/reductase SDR family protein 7-like</fullName>
    </submittedName>
</protein>
<dbReference type="GO" id="GO:0016020">
    <property type="term" value="C:membrane"/>
    <property type="evidence" value="ECO:0007669"/>
    <property type="project" value="TreeGrafter"/>
</dbReference>
<organism evidence="7 8">
    <name type="scientific">Bicyclus anynana</name>
    <name type="common">Squinting bush brown butterfly</name>
    <dbReference type="NCBI Taxonomy" id="110368"/>
    <lineage>
        <taxon>Eukaryota</taxon>
        <taxon>Metazoa</taxon>
        <taxon>Ecdysozoa</taxon>
        <taxon>Arthropoda</taxon>
        <taxon>Hexapoda</taxon>
        <taxon>Insecta</taxon>
        <taxon>Pterygota</taxon>
        <taxon>Neoptera</taxon>
        <taxon>Endopterygota</taxon>
        <taxon>Lepidoptera</taxon>
        <taxon>Glossata</taxon>
        <taxon>Ditrysia</taxon>
        <taxon>Papilionoidea</taxon>
        <taxon>Nymphalidae</taxon>
        <taxon>Satyrinae</taxon>
        <taxon>Satyrini</taxon>
        <taxon>Mycalesina</taxon>
        <taxon>Bicyclus</taxon>
    </lineage>
</organism>
<dbReference type="AlphaFoldDB" id="A0A6J1NVY8"/>
<dbReference type="Proteomes" id="UP001652582">
    <property type="component" value="Chromosome 5"/>
</dbReference>
<dbReference type="PANTHER" id="PTHR44196:SF1">
    <property type="entry name" value="DEHYDROGENASE_REDUCTASE SDR FAMILY MEMBER 7B"/>
    <property type="match status" value="1"/>
</dbReference>
<dbReference type="GeneID" id="112052624"/>
<dbReference type="InterPro" id="IPR002347">
    <property type="entry name" value="SDR_fam"/>
</dbReference>
<dbReference type="GO" id="GO:0006629">
    <property type="term" value="P:lipid metabolic process"/>
    <property type="evidence" value="ECO:0007669"/>
    <property type="project" value="UniProtKB-ARBA"/>
</dbReference>
<reference evidence="8" key="1">
    <citation type="submission" date="2025-08" db="UniProtKB">
        <authorList>
            <consortium name="RefSeq"/>
        </authorList>
    </citation>
    <scope>IDENTIFICATION</scope>
</reference>
<evidence type="ECO:0000259" key="6">
    <source>
        <dbReference type="SMART" id="SM00822"/>
    </source>
</evidence>